<proteinExistence type="predicted"/>
<sequence length="94" mass="11024">MNFHFQICGIWFSNASGNCFSPAVQFKGWSNGTKSITIRSKICCETTVWYRNGKFWWNSDHIARRWGKYIPGEEEKGYPDLFEYRGILGHHQSL</sequence>
<dbReference type="OrthoDB" id="514119at2"/>
<evidence type="ECO:0000313" key="2">
    <source>
        <dbReference type="Proteomes" id="UP000076925"/>
    </source>
</evidence>
<name>A0A139WR51_9CYAN</name>
<organism evidence="1 2">
    <name type="scientific">Scytonema hofmannii PCC 7110</name>
    <dbReference type="NCBI Taxonomy" id="128403"/>
    <lineage>
        <taxon>Bacteria</taxon>
        <taxon>Bacillati</taxon>
        <taxon>Cyanobacteriota</taxon>
        <taxon>Cyanophyceae</taxon>
        <taxon>Nostocales</taxon>
        <taxon>Scytonemataceae</taxon>
        <taxon>Scytonema</taxon>
    </lineage>
</organism>
<accession>A0A139WR51</accession>
<comment type="caution">
    <text evidence="1">The sequence shown here is derived from an EMBL/GenBank/DDBJ whole genome shotgun (WGS) entry which is preliminary data.</text>
</comment>
<keyword evidence="2" id="KW-1185">Reference proteome</keyword>
<reference evidence="1 2" key="1">
    <citation type="journal article" date="2013" name="Genome Biol. Evol.">
        <title>Genomes of Stigonematalean cyanobacteria (subsection V) and the evolution of oxygenic photosynthesis from prokaryotes to plastids.</title>
        <authorList>
            <person name="Dagan T."/>
            <person name="Roettger M."/>
            <person name="Stucken K."/>
            <person name="Landan G."/>
            <person name="Koch R."/>
            <person name="Major P."/>
            <person name="Gould S.B."/>
            <person name="Goremykin V.V."/>
            <person name="Rippka R."/>
            <person name="Tandeau de Marsac N."/>
            <person name="Gugger M."/>
            <person name="Lockhart P.J."/>
            <person name="Allen J.F."/>
            <person name="Brune I."/>
            <person name="Maus I."/>
            <person name="Puhler A."/>
            <person name="Martin W.F."/>
        </authorList>
    </citation>
    <scope>NUCLEOTIDE SEQUENCE [LARGE SCALE GENOMIC DNA]</scope>
    <source>
        <strain evidence="1 2">PCC 7110</strain>
    </source>
</reference>
<dbReference type="EMBL" id="ANNX02000064">
    <property type="protein sequence ID" value="KYC34911.1"/>
    <property type="molecule type" value="Genomic_DNA"/>
</dbReference>
<dbReference type="AlphaFoldDB" id="A0A139WR51"/>
<protein>
    <submittedName>
        <fullName evidence="1">Uncharacterized protein</fullName>
    </submittedName>
</protein>
<dbReference type="RefSeq" id="WP_017741105.1">
    <property type="nucleotide sequence ID" value="NZ_KQ976355.1"/>
</dbReference>
<evidence type="ECO:0000313" key="1">
    <source>
        <dbReference type="EMBL" id="KYC34911.1"/>
    </source>
</evidence>
<gene>
    <name evidence="1" type="ORF">WA1_50260</name>
</gene>
<dbReference type="Proteomes" id="UP000076925">
    <property type="component" value="Unassembled WGS sequence"/>
</dbReference>